<dbReference type="OrthoDB" id="9796623at2"/>
<keyword evidence="10" id="KW-1185">Reference proteome</keyword>
<dbReference type="Proteomes" id="UP000199586">
    <property type="component" value="Unassembled WGS sequence"/>
</dbReference>
<dbReference type="Gene3D" id="3.50.50.60">
    <property type="entry name" value="FAD/NAD(P)-binding domain"/>
    <property type="match status" value="2"/>
</dbReference>
<name>A0A1I5TIC9_9SPHN</name>
<keyword evidence="5" id="KW-0274">FAD</keyword>
<dbReference type="PANTHER" id="PTHR43876">
    <property type="entry name" value="UBIQUINONE BIOSYNTHESIS MONOOXYGENASE COQ6, MITOCHONDRIAL"/>
    <property type="match status" value="1"/>
</dbReference>
<organism evidence="9 10">
    <name type="scientific">Sphingomonas rubra</name>
    <dbReference type="NCBI Taxonomy" id="634430"/>
    <lineage>
        <taxon>Bacteria</taxon>
        <taxon>Pseudomonadati</taxon>
        <taxon>Pseudomonadota</taxon>
        <taxon>Alphaproteobacteria</taxon>
        <taxon>Sphingomonadales</taxon>
        <taxon>Sphingomonadaceae</taxon>
        <taxon>Sphingomonas</taxon>
    </lineage>
</organism>
<dbReference type="FunFam" id="3.50.50.60:FF:000021">
    <property type="entry name" value="Ubiquinone biosynthesis monooxygenase COQ6"/>
    <property type="match status" value="1"/>
</dbReference>
<dbReference type="GO" id="GO:0016705">
    <property type="term" value="F:oxidoreductase activity, acting on paired donors, with incorporation or reduction of molecular oxygen"/>
    <property type="evidence" value="ECO:0007669"/>
    <property type="project" value="InterPro"/>
</dbReference>
<reference evidence="9 10" key="1">
    <citation type="submission" date="2016-10" db="EMBL/GenBank/DDBJ databases">
        <authorList>
            <person name="de Groot N.N."/>
        </authorList>
    </citation>
    <scope>NUCLEOTIDE SEQUENCE [LARGE SCALE GENOMIC DNA]</scope>
    <source>
        <strain evidence="9 10">CGMCC 1.9113</strain>
    </source>
</reference>
<keyword evidence="7" id="KW-0503">Monooxygenase</keyword>
<dbReference type="SUPFAM" id="SSF51905">
    <property type="entry name" value="FAD/NAD(P)-binding domain"/>
    <property type="match status" value="1"/>
</dbReference>
<dbReference type="PANTHER" id="PTHR43876:SF7">
    <property type="entry name" value="UBIQUINONE BIOSYNTHESIS MONOOXYGENASE COQ6, MITOCHONDRIAL"/>
    <property type="match status" value="1"/>
</dbReference>
<dbReference type="STRING" id="634430.SAMN04488241_10851"/>
<protein>
    <submittedName>
        <fullName evidence="9">2-octaprenyl-6-methoxyphenol hydroxylase</fullName>
    </submittedName>
</protein>
<proteinExistence type="inferred from homology"/>
<dbReference type="PRINTS" id="PR00420">
    <property type="entry name" value="RNGMNOXGNASE"/>
</dbReference>
<comment type="similarity">
    <text evidence="3">Belongs to the UbiH/COQ6 family.</text>
</comment>
<dbReference type="GO" id="GO:0110142">
    <property type="term" value="C:ubiquinone biosynthesis complex"/>
    <property type="evidence" value="ECO:0007669"/>
    <property type="project" value="UniProtKB-ARBA"/>
</dbReference>
<feature type="domain" description="FAD-binding" evidence="8">
    <location>
        <begin position="6"/>
        <end position="319"/>
    </location>
</feature>
<evidence type="ECO:0000256" key="7">
    <source>
        <dbReference type="ARBA" id="ARBA00023033"/>
    </source>
</evidence>
<gene>
    <name evidence="9" type="ORF">SAMN04488241_10851</name>
</gene>
<evidence type="ECO:0000256" key="3">
    <source>
        <dbReference type="ARBA" id="ARBA00005349"/>
    </source>
</evidence>
<dbReference type="Pfam" id="PF01494">
    <property type="entry name" value="FAD_binding_3"/>
    <property type="match status" value="1"/>
</dbReference>
<dbReference type="GO" id="GO:0071949">
    <property type="term" value="F:FAD binding"/>
    <property type="evidence" value="ECO:0007669"/>
    <property type="project" value="InterPro"/>
</dbReference>
<dbReference type="InterPro" id="IPR002938">
    <property type="entry name" value="FAD-bd"/>
</dbReference>
<dbReference type="GO" id="GO:0004497">
    <property type="term" value="F:monooxygenase activity"/>
    <property type="evidence" value="ECO:0007669"/>
    <property type="project" value="UniProtKB-KW"/>
</dbReference>
<evidence type="ECO:0000256" key="4">
    <source>
        <dbReference type="ARBA" id="ARBA00022630"/>
    </source>
</evidence>
<accession>A0A1I5TIC9</accession>
<dbReference type="InterPro" id="IPR010971">
    <property type="entry name" value="UbiH/COQ6"/>
</dbReference>
<comment type="pathway">
    <text evidence="2">Cofactor biosynthesis; ubiquinone biosynthesis.</text>
</comment>
<dbReference type="PROSITE" id="PS01304">
    <property type="entry name" value="UBIH"/>
    <property type="match status" value="1"/>
</dbReference>
<evidence type="ECO:0000256" key="6">
    <source>
        <dbReference type="ARBA" id="ARBA00023002"/>
    </source>
</evidence>
<dbReference type="InterPro" id="IPR018168">
    <property type="entry name" value="Ubi_Hdrlase_CS"/>
</dbReference>
<keyword evidence="4" id="KW-0285">Flavoprotein</keyword>
<keyword evidence="6" id="KW-0560">Oxidoreductase</keyword>
<evidence type="ECO:0000313" key="9">
    <source>
        <dbReference type="EMBL" id="SFP82688.1"/>
    </source>
</evidence>
<comment type="cofactor">
    <cofactor evidence="1">
        <name>FAD</name>
        <dbReference type="ChEBI" id="CHEBI:57692"/>
    </cofactor>
</comment>
<evidence type="ECO:0000259" key="8">
    <source>
        <dbReference type="Pfam" id="PF01494"/>
    </source>
</evidence>
<dbReference type="GO" id="GO:0006744">
    <property type="term" value="P:ubiquinone biosynthetic process"/>
    <property type="evidence" value="ECO:0007669"/>
    <property type="project" value="UniProtKB-UniPathway"/>
</dbReference>
<dbReference type="UniPathway" id="UPA00232"/>
<sequence length="407" mass="42144">MNQASTDVIILGGGLVGTTLALALAASGVTSIVVDPADPAVTLAAGFDGRASAIASASGRMLDAIGVGAAIAGQGCPIRHIRVSDGLAPGKLDFVPDADDDPLGTMYENKLLRRALFDAATASPLVDLRMLTRADTVERGSAGVVATLTDGTTVRAPLLVAAEGRNSPTREAAGIRVARWSYDHHAIVGAFHHERPHEGVAFEIFYPAGPFALLPLPDDEIGHRSAIVWSVEARNGPGLAKLGDRAFLAEAEARMGGFLGSLSAPSPRASYPLGFHHAATIVGDRLALVGDAAHGIHPIAGQGLNLGFRDVAALAEVLVEGKRLGLDLGDAQPLARYGRWRGLDTLAVAAATDTLTRLFGIRGRTASAVRRFGIGAVDLIAPLKNRFMAEARGESGALPRLLQGTAI</sequence>
<evidence type="ECO:0000313" key="10">
    <source>
        <dbReference type="Proteomes" id="UP000199586"/>
    </source>
</evidence>
<evidence type="ECO:0000256" key="2">
    <source>
        <dbReference type="ARBA" id="ARBA00004749"/>
    </source>
</evidence>
<dbReference type="AlphaFoldDB" id="A0A1I5TIC9"/>
<dbReference type="RefSeq" id="WP_093333695.1">
    <property type="nucleotide sequence ID" value="NZ_FOXP01000008.1"/>
</dbReference>
<evidence type="ECO:0000256" key="5">
    <source>
        <dbReference type="ARBA" id="ARBA00022827"/>
    </source>
</evidence>
<evidence type="ECO:0000256" key="1">
    <source>
        <dbReference type="ARBA" id="ARBA00001974"/>
    </source>
</evidence>
<dbReference type="InterPro" id="IPR051205">
    <property type="entry name" value="UbiH/COQ6_monooxygenase"/>
</dbReference>
<dbReference type="InterPro" id="IPR036188">
    <property type="entry name" value="FAD/NAD-bd_sf"/>
</dbReference>
<dbReference type="EMBL" id="FOXP01000008">
    <property type="protein sequence ID" value="SFP82688.1"/>
    <property type="molecule type" value="Genomic_DNA"/>
</dbReference>
<dbReference type="NCBIfam" id="TIGR01988">
    <property type="entry name" value="Ubi-OHases"/>
    <property type="match status" value="1"/>
</dbReference>